<dbReference type="AlphaFoldDB" id="A0A8X6GKC7"/>
<dbReference type="EMBL" id="BMAO01035857">
    <property type="protein sequence ID" value="GFR06436.1"/>
    <property type="molecule type" value="Genomic_DNA"/>
</dbReference>
<feature type="coiled-coil region" evidence="1">
    <location>
        <begin position="112"/>
        <end position="139"/>
    </location>
</feature>
<evidence type="ECO:0000313" key="2">
    <source>
        <dbReference type="EMBL" id="GFR06436.1"/>
    </source>
</evidence>
<evidence type="ECO:0000256" key="1">
    <source>
        <dbReference type="SAM" id="Coils"/>
    </source>
</evidence>
<dbReference type="OrthoDB" id="6429459at2759"/>
<protein>
    <submittedName>
        <fullName evidence="2">Uncharacterized protein</fullName>
    </submittedName>
</protein>
<dbReference type="Pfam" id="PF00836">
    <property type="entry name" value="Stathmin"/>
    <property type="match status" value="1"/>
</dbReference>
<evidence type="ECO:0000313" key="3">
    <source>
        <dbReference type="Proteomes" id="UP000887116"/>
    </source>
</evidence>
<gene>
    <name evidence="2" type="ORF">TNCT_136331</name>
</gene>
<keyword evidence="1" id="KW-0175">Coiled coil</keyword>
<organism evidence="2 3">
    <name type="scientific">Trichonephila clavata</name>
    <name type="common">Joro spider</name>
    <name type="synonym">Nephila clavata</name>
    <dbReference type="NCBI Taxonomy" id="2740835"/>
    <lineage>
        <taxon>Eukaryota</taxon>
        <taxon>Metazoa</taxon>
        <taxon>Ecdysozoa</taxon>
        <taxon>Arthropoda</taxon>
        <taxon>Chelicerata</taxon>
        <taxon>Arachnida</taxon>
        <taxon>Araneae</taxon>
        <taxon>Araneomorphae</taxon>
        <taxon>Entelegynae</taxon>
        <taxon>Araneoidea</taxon>
        <taxon>Nephilidae</taxon>
        <taxon>Trichonephila</taxon>
    </lineage>
</organism>
<sequence>MGRFLNDMQIADLRCIQVNKGGMKYELMLSFQSTLDSNQVKSKCPNRTASMCDLDRNKEAMEIRSSESKVKLMRPRTSCGVDVKKKVVRNSKALEMKNTKSVAPNDKIFTMATQMTHVLENLSENLRSVEEQLKSQETLIYKMRLLTDNLADSLRNTNGTRV</sequence>
<comment type="caution">
    <text evidence="2">The sequence shown here is derived from an EMBL/GenBank/DDBJ whole genome shotgun (WGS) entry which is preliminary data.</text>
</comment>
<reference evidence="2" key="1">
    <citation type="submission" date="2020-07" db="EMBL/GenBank/DDBJ databases">
        <title>Multicomponent nature underlies the extraordinary mechanical properties of spider dragline silk.</title>
        <authorList>
            <person name="Kono N."/>
            <person name="Nakamura H."/>
            <person name="Mori M."/>
            <person name="Yoshida Y."/>
            <person name="Ohtoshi R."/>
            <person name="Malay A.D."/>
            <person name="Moran D.A.P."/>
            <person name="Tomita M."/>
            <person name="Numata K."/>
            <person name="Arakawa K."/>
        </authorList>
    </citation>
    <scope>NUCLEOTIDE SEQUENCE</scope>
</reference>
<accession>A0A8X6GKC7</accession>
<keyword evidence="3" id="KW-1185">Reference proteome</keyword>
<dbReference type="GO" id="GO:0031110">
    <property type="term" value="P:regulation of microtubule polymerization or depolymerization"/>
    <property type="evidence" value="ECO:0007669"/>
    <property type="project" value="InterPro"/>
</dbReference>
<dbReference type="InterPro" id="IPR000956">
    <property type="entry name" value="Stathmin_fam"/>
</dbReference>
<proteinExistence type="predicted"/>
<dbReference type="Proteomes" id="UP000887116">
    <property type="component" value="Unassembled WGS sequence"/>
</dbReference>
<name>A0A8X6GKC7_TRICU</name>